<dbReference type="Proteomes" id="UP000324832">
    <property type="component" value="Unassembled WGS sequence"/>
</dbReference>
<organism evidence="2 3">
    <name type="scientific">Leptidea sinapis</name>
    <dbReference type="NCBI Taxonomy" id="189913"/>
    <lineage>
        <taxon>Eukaryota</taxon>
        <taxon>Metazoa</taxon>
        <taxon>Ecdysozoa</taxon>
        <taxon>Arthropoda</taxon>
        <taxon>Hexapoda</taxon>
        <taxon>Insecta</taxon>
        <taxon>Pterygota</taxon>
        <taxon>Neoptera</taxon>
        <taxon>Endopterygota</taxon>
        <taxon>Lepidoptera</taxon>
        <taxon>Glossata</taxon>
        <taxon>Ditrysia</taxon>
        <taxon>Papilionoidea</taxon>
        <taxon>Pieridae</taxon>
        <taxon>Dismorphiinae</taxon>
        <taxon>Leptidea</taxon>
    </lineage>
</organism>
<keyword evidence="3" id="KW-1185">Reference proteome</keyword>
<evidence type="ECO:0000313" key="3">
    <source>
        <dbReference type="Proteomes" id="UP000324832"/>
    </source>
</evidence>
<gene>
    <name evidence="2" type="ORF">LSINAPIS_LOCUS2190</name>
</gene>
<evidence type="ECO:0000256" key="1">
    <source>
        <dbReference type="SAM" id="SignalP"/>
    </source>
</evidence>
<proteinExistence type="predicted"/>
<accession>A0A5E4PV95</accession>
<feature type="chain" id="PRO_5023087969" evidence="1">
    <location>
        <begin position="19"/>
        <end position="136"/>
    </location>
</feature>
<keyword evidence="1" id="KW-0732">Signal</keyword>
<reference evidence="2 3" key="1">
    <citation type="submission" date="2017-07" db="EMBL/GenBank/DDBJ databases">
        <authorList>
            <person name="Talla V."/>
            <person name="Backstrom N."/>
        </authorList>
    </citation>
    <scope>NUCLEOTIDE SEQUENCE [LARGE SCALE GENOMIC DNA]</scope>
</reference>
<name>A0A5E4PV95_9NEOP</name>
<protein>
    <submittedName>
        <fullName evidence="2">Uncharacterized protein</fullName>
    </submittedName>
</protein>
<feature type="signal peptide" evidence="1">
    <location>
        <begin position="1"/>
        <end position="18"/>
    </location>
</feature>
<dbReference type="EMBL" id="FZQP02000436">
    <property type="protein sequence ID" value="VVC88942.1"/>
    <property type="molecule type" value="Genomic_DNA"/>
</dbReference>
<evidence type="ECO:0000313" key="2">
    <source>
        <dbReference type="EMBL" id="VVC88942.1"/>
    </source>
</evidence>
<sequence length="136" mass="15042">MRLSLAVVFLFIAIYAHAKPQEFSDEFVIDDDGTKYEVITTKIPDRLGHPIINVKMIPVETFDDPLDDSPSEVNEANISVGGITGKTKLKASNNFVKANAQSATQAKEQKVPNQYKRYTNINTGESSGYSSCDRLL</sequence>
<dbReference type="AlphaFoldDB" id="A0A5E4PV95"/>